<evidence type="ECO:0000313" key="3">
    <source>
        <dbReference type="EMBL" id="PWI25951.1"/>
    </source>
</evidence>
<comment type="caution">
    <text evidence="3">The sequence shown here is derived from an EMBL/GenBank/DDBJ whole genome shotgun (WGS) entry which is preliminary data.</text>
</comment>
<protein>
    <submittedName>
        <fullName evidence="3">2-hydroxycyclohexanecarboxyl-CoA dehydrogenase</fullName>
    </submittedName>
</protein>
<dbReference type="SUPFAM" id="SSF51735">
    <property type="entry name" value="NAD(P)-binding Rossmann-fold domains"/>
    <property type="match status" value="1"/>
</dbReference>
<dbReference type="Pfam" id="PF13561">
    <property type="entry name" value="adh_short_C2"/>
    <property type="match status" value="1"/>
</dbReference>
<dbReference type="PRINTS" id="PR00080">
    <property type="entry name" value="SDRFAMILY"/>
</dbReference>
<name>A0A2U3AN58_9BACL</name>
<comment type="similarity">
    <text evidence="1">Belongs to the short-chain dehydrogenases/reductases (SDR) family.</text>
</comment>
<dbReference type="OrthoDB" id="306388at2"/>
<reference evidence="3 4" key="1">
    <citation type="submission" date="2018-05" db="EMBL/GenBank/DDBJ databases">
        <title>Kurthia sibirica genome sequence.</title>
        <authorList>
            <person name="Maclea K.S."/>
            <person name="Goen A.E."/>
        </authorList>
    </citation>
    <scope>NUCLEOTIDE SEQUENCE [LARGE SCALE GENOMIC DNA]</scope>
    <source>
        <strain evidence="3 4">ATCC 49154</strain>
    </source>
</reference>
<accession>A0A2U3AN58</accession>
<dbReference type="InterPro" id="IPR036291">
    <property type="entry name" value="NAD(P)-bd_dom_sf"/>
</dbReference>
<dbReference type="PANTHER" id="PTHR42879">
    <property type="entry name" value="3-OXOACYL-(ACYL-CARRIER-PROTEIN) REDUCTASE"/>
    <property type="match status" value="1"/>
</dbReference>
<sequence>MKNIVFITGAGSGIGRAIALRLSKANYIIAVTDIDLVAAKDTLSLIEETGGKGTALHCDVTDLQSVRTAVEQTLHNYGKITVLVNNAGWDKMEPFIESSPTVWQRIIDINLLGQIHTCHTILPIMITQKIGRIINISSDSARVGSSGEAVYSAAKGGVIAFSKTLAREMAKHKININTVAPGPVDTPLFKEMTASNSGLTSALIKAIPFKKLANPIDIANAVAFLASDDAAYITGQTLSVNGGLTMI</sequence>
<keyword evidence="4" id="KW-1185">Reference proteome</keyword>
<dbReference type="GO" id="GO:0008206">
    <property type="term" value="P:bile acid metabolic process"/>
    <property type="evidence" value="ECO:0007669"/>
    <property type="project" value="UniProtKB-ARBA"/>
</dbReference>
<dbReference type="PANTHER" id="PTHR42879:SF2">
    <property type="entry name" value="3-OXOACYL-[ACYL-CARRIER-PROTEIN] REDUCTASE FABG"/>
    <property type="match status" value="1"/>
</dbReference>
<dbReference type="GO" id="GO:0016491">
    <property type="term" value="F:oxidoreductase activity"/>
    <property type="evidence" value="ECO:0007669"/>
    <property type="project" value="UniProtKB-KW"/>
</dbReference>
<evidence type="ECO:0000256" key="2">
    <source>
        <dbReference type="ARBA" id="ARBA00023002"/>
    </source>
</evidence>
<dbReference type="Gene3D" id="3.40.50.720">
    <property type="entry name" value="NAD(P)-binding Rossmann-like Domain"/>
    <property type="match status" value="1"/>
</dbReference>
<dbReference type="FunFam" id="3.40.50.720:FF:000084">
    <property type="entry name" value="Short-chain dehydrogenase reductase"/>
    <property type="match status" value="1"/>
</dbReference>
<organism evidence="3 4">
    <name type="scientific">Kurthia sibirica</name>
    <dbReference type="NCBI Taxonomy" id="202750"/>
    <lineage>
        <taxon>Bacteria</taxon>
        <taxon>Bacillati</taxon>
        <taxon>Bacillota</taxon>
        <taxon>Bacilli</taxon>
        <taxon>Bacillales</taxon>
        <taxon>Caryophanaceae</taxon>
        <taxon>Kurthia</taxon>
    </lineage>
</organism>
<dbReference type="PROSITE" id="PS00061">
    <property type="entry name" value="ADH_SHORT"/>
    <property type="match status" value="1"/>
</dbReference>
<evidence type="ECO:0000313" key="4">
    <source>
        <dbReference type="Proteomes" id="UP000245938"/>
    </source>
</evidence>
<dbReference type="InterPro" id="IPR002347">
    <property type="entry name" value="SDR_fam"/>
</dbReference>
<dbReference type="AlphaFoldDB" id="A0A2U3AN58"/>
<evidence type="ECO:0000256" key="1">
    <source>
        <dbReference type="ARBA" id="ARBA00006484"/>
    </source>
</evidence>
<dbReference type="RefSeq" id="WP_109305372.1">
    <property type="nucleotide sequence ID" value="NZ_BJUF01000051.1"/>
</dbReference>
<dbReference type="InterPro" id="IPR050259">
    <property type="entry name" value="SDR"/>
</dbReference>
<keyword evidence="2" id="KW-0560">Oxidoreductase</keyword>
<dbReference type="PRINTS" id="PR00081">
    <property type="entry name" value="GDHRDH"/>
</dbReference>
<dbReference type="EMBL" id="QFVR01000005">
    <property type="protein sequence ID" value="PWI25951.1"/>
    <property type="molecule type" value="Genomic_DNA"/>
</dbReference>
<dbReference type="Proteomes" id="UP000245938">
    <property type="component" value="Unassembled WGS sequence"/>
</dbReference>
<dbReference type="NCBIfam" id="NF005559">
    <property type="entry name" value="PRK07231.1"/>
    <property type="match status" value="1"/>
</dbReference>
<dbReference type="InterPro" id="IPR020904">
    <property type="entry name" value="Sc_DH/Rdtase_CS"/>
</dbReference>
<gene>
    <name evidence="3" type="ORF">DEX24_05310</name>
</gene>
<proteinExistence type="inferred from homology"/>